<proteinExistence type="predicted"/>
<evidence type="ECO:0000313" key="2">
    <source>
        <dbReference type="Proteomes" id="UP001578633"/>
    </source>
</evidence>
<gene>
    <name evidence="1" type="ORF">ACET3X_009235</name>
</gene>
<sequence length="98" mass="10800">MCLGQKSPCSYPGMPVVTQPSVLRNFLTNSRNDFANCLATGVINPLQLALDSHQAQAIKPLSLSSHRRHHRRIMQVRPGKVGGFFHSSQPRLLSIAIP</sequence>
<name>A0ABR3U891_9PLEO</name>
<dbReference type="GeneID" id="96089557"/>
<keyword evidence="2" id="KW-1185">Reference proteome</keyword>
<evidence type="ECO:0000313" key="1">
    <source>
        <dbReference type="EMBL" id="KAL1792728.1"/>
    </source>
</evidence>
<dbReference type="EMBL" id="JBHGVX010000009">
    <property type="protein sequence ID" value="KAL1792728.1"/>
    <property type="molecule type" value="Genomic_DNA"/>
</dbReference>
<reference evidence="1 2" key="1">
    <citation type="submission" date="2024-09" db="EMBL/GenBank/DDBJ databases">
        <title>T2T genomes of carrot and Alternaria dauci and their utility for understanding host-pathogen interaction during carrot leaf blight disease.</title>
        <authorList>
            <person name="Liu W."/>
            <person name="Xu S."/>
            <person name="Ou C."/>
            <person name="Liu X."/>
            <person name="Zhuang F."/>
            <person name="Deng X.W."/>
        </authorList>
    </citation>
    <scope>NUCLEOTIDE SEQUENCE [LARGE SCALE GENOMIC DNA]</scope>
    <source>
        <strain evidence="1 2">A2016</strain>
    </source>
</reference>
<accession>A0ABR3U891</accession>
<protein>
    <submittedName>
        <fullName evidence="1">Uncharacterized protein</fullName>
    </submittedName>
</protein>
<dbReference type="Proteomes" id="UP001578633">
    <property type="component" value="Chromosome 9"/>
</dbReference>
<comment type="caution">
    <text evidence="1">The sequence shown here is derived from an EMBL/GenBank/DDBJ whole genome shotgun (WGS) entry which is preliminary data.</text>
</comment>
<organism evidence="1 2">
    <name type="scientific">Alternaria dauci</name>
    <dbReference type="NCBI Taxonomy" id="48095"/>
    <lineage>
        <taxon>Eukaryota</taxon>
        <taxon>Fungi</taxon>
        <taxon>Dikarya</taxon>
        <taxon>Ascomycota</taxon>
        <taxon>Pezizomycotina</taxon>
        <taxon>Dothideomycetes</taxon>
        <taxon>Pleosporomycetidae</taxon>
        <taxon>Pleosporales</taxon>
        <taxon>Pleosporineae</taxon>
        <taxon>Pleosporaceae</taxon>
        <taxon>Alternaria</taxon>
        <taxon>Alternaria sect. Porri</taxon>
    </lineage>
</organism>
<dbReference type="RefSeq" id="XP_069303312.1">
    <property type="nucleotide sequence ID" value="XM_069455407.1"/>
</dbReference>